<organism evidence="2 4">
    <name type="scientific">Vitis vinifera</name>
    <name type="common">Grape</name>
    <dbReference type="NCBI Taxonomy" id="29760"/>
    <lineage>
        <taxon>Eukaryota</taxon>
        <taxon>Viridiplantae</taxon>
        <taxon>Streptophyta</taxon>
        <taxon>Embryophyta</taxon>
        <taxon>Tracheophyta</taxon>
        <taxon>Spermatophyta</taxon>
        <taxon>Magnoliopsida</taxon>
        <taxon>eudicotyledons</taxon>
        <taxon>Gunneridae</taxon>
        <taxon>Pentapetalae</taxon>
        <taxon>rosids</taxon>
        <taxon>Vitales</taxon>
        <taxon>Vitaceae</taxon>
        <taxon>Viteae</taxon>
        <taxon>Vitis</taxon>
    </lineage>
</organism>
<keyword evidence="2" id="KW-0418">Kinase</keyword>
<evidence type="ECO:0000259" key="1">
    <source>
        <dbReference type="PROSITE" id="PS50011"/>
    </source>
</evidence>
<comment type="caution">
    <text evidence="2">The sequence shown here is derived from an EMBL/GenBank/DDBJ whole genome shotgun (WGS) entry which is preliminary data.</text>
</comment>
<sequence>MSADENEAVLSWEQRVGIAIDVAQGLDYLHHSCTPPIIHGNIKSANILLNEKLQAKVADFGLSRSVSKEDSTYSSTMAVDPYGYLDPE</sequence>
<reference evidence="2 4" key="1">
    <citation type="journal article" date="2018" name="PLoS Genet.">
        <title>Population sequencing reveals clonal diversity and ancestral inbreeding in the grapevine cultivar Chardonnay.</title>
        <authorList>
            <person name="Roach M.J."/>
            <person name="Johnson D.L."/>
            <person name="Bohlmann J."/>
            <person name="van Vuuren H.J."/>
            <person name="Jones S.J."/>
            <person name="Pretorius I.S."/>
            <person name="Schmidt S.A."/>
            <person name="Borneman A.R."/>
        </authorList>
    </citation>
    <scope>NUCLEOTIDE SEQUENCE [LARGE SCALE GENOMIC DNA]</scope>
    <source>
        <strain evidence="4">cv. Chardonnay</strain>
        <strain evidence="2">I10V1</strain>
        <tissue evidence="2">Leaf</tissue>
    </source>
</reference>
<dbReference type="InterPro" id="IPR000719">
    <property type="entry name" value="Prot_kinase_dom"/>
</dbReference>
<keyword evidence="2" id="KW-0675">Receptor</keyword>
<evidence type="ECO:0000313" key="2">
    <source>
        <dbReference type="EMBL" id="RVW51877.1"/>
    </source>
</evidence>
<dbReference type="InterPro" id="IPR011009">
    <property type="entry name" value="Kinase-like_dom_sf"/>
</dbReference>
<accession>A0A438EVY5</accession>
<dbReference type="Proteomes" id="UP000288805">
    <property type="component" value="Unassembled WGS sequence"/>
</dbReference>
<protein>
    <submittedName>
        <fullName evidence="2">Senescence-induced receptor-like serine/threonine-protein kinase</fullName>
    </submittedName>
</protein>
<dbReference type="Pfam" id="PF07714">
    <property type="entry name" value="PK_Tyr_Ser-Thr"/>
    <property type="match status" value="1"/>
</dbReference>
<feature type="domain" description="Protein kinase" evidence="1">
    <location>
        <begin position="1"/>
        <end position="88"/>
    </location>
</feature>
<dbReference type="Gene3D" id="1.10.510.10">
    <property type="entry name" value="Transferase(Phosphotransferase) domain 1"/>
    <property type="match status" value="1"/>
</dbReference>
<dbReference type="PANTHER" id="PTHR45631">
    <property type="entry name" value="OS07G0107800 PROTEIN-RELATED"/>
    <property type="match status" value="1"/>
</dbReference>
<proteinExistence type="predicted"/>
<evidence type="ECO:0000313" key="3">
    <source>
        <dbReference type="EMBL" id="RVX17126.1"/>
    </source>
</evidence>
<dbReference type="PANTHER" id="PTHR45631:SF68">
    <property type="entry name" value="REPEAT FAMILY PROTEIN, PUTATIVE, EXPRESSED-RELATED"/>
    <property type="match status" value="1"/>
</dbReference>
<dbReference type="PROSITE" id="PS50011">
    <property type="entry name" value="PROTEIN_KINASE_DOM"/>
    <property type="match status" value="1"/>
</dbReference>
<dbReference type="InterPro" id="IPR001245">
    <property type="entry name" value="Ser-Thr/Tyr_kinase_cat_dom"/>
</dbReference>
<evidence type="ECO:0000313" key="4">
    <source>
        <dbReference type="Proteomes" id="UP000288805"/>
    </source>
</evidence>
<dbReference type="EMBL" id="QGNW01000014">
    <property type="protein sequence ID" value="RVX17126.1"/>
    <property type="molecule type" value="Genomic_DNA"/>
</dbReference>
<name>A0A438EVY5_VITVI</name>
<gene>
    <name evidence="2" type="primary">SIRK_1</name>
    <name evidence="3" type="synonym">SIRK_0</name>
    <name evidence="3" type="ORF">CK203_003047</name>
    <name evidence="2" type="ORF">CK203_067964</name>
</gene>
<dbReference type="GO" id="GO:0004672">
    <property type="term" value="F:protein kinase activity"/>
    <property type="evidence" value="ECO:0007669"/>
    <property type="project" value="InterPro"/>
</dbReference>
<dbReference type="GO" id="GO:0005524">
    <property type="term" value="F:ATP binding"/>
    <property type="evidence" value="ECO:0007669"/>
    <property type="project" value="InterPro"/>
</dbReference>
<dbReference type="SUPFAM" id="SSF56112">
    <property type="entry name" value="Protein kinase-like (PK-like)"/>
    <property type="match status" value="1"/>
</dbReference>
<dbReference type="AlphaFoldDB" id="A0A438EVY5"/>
<keyword evidence="2" id="KW-0808">Transferase</keyword>
<dbReference type="EMBL" id="QGNW01001176">
    <property type="protein sequence ID" value="RVW51877.1"/>
    <property type="molecule type" value="Genomic_DNA"/>
</dbReference>